<dbReference type="Pfam" id="PF18962">
    <property type="entry name" value="Por_Secre_tail"/>
    <property type="match status" value="1"/>
</dbReference>
<accession>A0A1X7KHN9</accession>
<name>A0A1X7KHN9_9BACT</name>
<evidence type="ECO:0000313" key="3">
    <source>
        <dbReference type="EMBL" id="SMG40131.1"/>
    </source>
</evidence>
<dbReference type="Pfam" id="PF13517">
    <property type="entry name" value="FG-GAP_3"/>
    <property type="match status" value="2"/>
</dbReference>
<dbReference type="Gene3D" id="2.60.40.60">
    <property type="entry name" value="Cadherins"/>
    <property type="match status" value="3"/>
</dbReference>
<dbReference type="SUPFAM" id="SSF49313">
    <property type="entry name" value="Cadherin-like"/>
    <property type="match status" value="4"/>
</dbReference>
<dbReference type="GO" id="GO:0016020">
    <property type="term" value="C:membrane"/>
    <property type="evidence" value="ECO:0007669"/>
    <property type="project" value="InterPro"/>
</dbReference>
<keyword evidence="1" id="KW-0732">Signal</keyword>
<dbReference type="InterPro" id="IPR015919">
    <property type="entry name" value="Cadherin-like_sf"/>
</dbReference>
<dbReference type="EMBL" id="FXAW01000005">
    <property type="protein sequence ID" value="SMG40131.1"/>
    <property type="molecule type" value="Genomic_DNA"/>
</dbReference>
<dbReference type="GO" id="GO:0007156">
    <property type="term" value="P:homophilic cell adhesion via plasma membrane adhesion molecules"/>
    <property type="evidence" value="ECO:0007669"/>
    <property type="project" value="InterPro"/>
</dbReference>
<keyword evidence="4" id="KW-1185">Reference proteome</keyword>
<dbReference type="GO" id="GO:0005509">
    <property type="term" value="F:calcium ion binding"/>
    <property type="evidence" value="ECO:0007669"/>
    <property type="project" value="InterPro"/>
</dbReference>
<dbReference type="SUPFAM" id="SSF69318">
    <property type="entry name" value="Integrin alpha N-terminal domain"/>
    <property type="match status" value="3"/>
</dbReference>
<dbReference type="PROSITE" id="PS50268">
    <property type="entry name" value="CADHERIN_2"/>
    <property type="match status" value="3"/>
</dbReference>
<dbReference type="CDD" id="cd11304">
    <property type="entry name" value="Cadherin_repeat"/>
    <property type="match status" value="2"/>
</dbReference>
<organism evidence="3 4">
    <name type="scientific">Marivirga sericea</name>
    <dbReference type="NCBI Taxonomy" id="1028"/>
    <lineage>
        <taxon>Bacteria</taxon>
        <taxon>Pseudomonadati</taxon>
        <taxon>Bacteroidota</taxon>
        <taxon>Cytophagia</taxon>
        <taxon>Cytophagales</taxon>
        <taxon>Marivirgaceae</taxon>
        <taxon>Marivirga</taxon>
    </lineage>
</organism>
<gene>
    <name evidence="3" type="ORF">SAMN05661096_02719</name>
</gene>
<protein>
    <submittedName>
        <fullName evidence="3">Por secretion system C-terminal sorting domain-containing protein</fullName>
    </submittedName>
</protein>
<dbReference type="Gene3D" id="2.130.10.130">
    <property type="entry name" value="Integrin alpha, N-terminal"/>
    <property type="match status" value="1"/>
</dbReference>
<evidence type="ECO:0000313" key="4">
    <source>
        <dbReference type="Proteomes" id="UP000193804"/>
    </source>
</evidence>
<proteinExistence type="predicted"/>
<feature type="domain" description="Cadherin" evidence="2">
    <location>
        <begin position="829"/>
        <end position="962"/>
    </location>
</feature>
<dbReference type="NCBIfam" id="TIGR04183">
    <property type="entry name" value="Por_Secre_tail"/>
    <property type="match status" value="1"/>
</dbReference>
<dbReference type="InterPro" id="IPR028994">
    <property type="entry name" value="Integrin_alpha_N"/>
</dbReference>
<feature type="domain" description="Cadherin" evidence="2">
    <location>
        <begin position="962"/>
        <end position="1059"/>
    </location>
</feature>
<dbReference type="InterPro" id="IPR002126">
    <property type="entry name" value="Cadherin-like_dom"/>
</dbReference>
<sequence length="1430" mass="148106">MAQINFKQVLPPAPAPQIIPVFSEVDQGSIAYADVDGINGLDVLVTGSNNADEPIAKLYINDGSGNYSEKIGTPFVGVTQGSVAFADIDLNGTQDVLITGFDGTNRIAKLYTNDGNANFIDEGSIAIFGVAQSAITFADFDGQNGPDVLVTGISAGGNQTKSLYINDGDGNFSNVNAANIAVLAAVNRGAVDAADIDGDGDVDLVITGDENLSNAPVTEIYLNDGNADFTKLTGTTFVGVEDSDVAFADLNGDNTHDLLISGFNSSGNPITKLYTNEIVSGNATFTEMSTTIDALGFSSFAIADVDGQNGSDVLLTGSSTGGSSPVSKLYINDGAGNFTLESGTAFTNVFRGAVALLDLDGDNDQDLVISGRKSDGNPITEIFGNDGAGAFTLATGTPFIGVRLSAADFADIDGNGSQDVLITGRNKDNVSVAKLYTNDGNGSFVEVTGTPFTGVGDSDVAFADVDGINGPDVIITGVTNPFPFNYLTKFYTNNGSGVFTEETGAPFTGLGFGSISFADVDGVNGLDVVITGQNNAASPVTELYTRDGLGDYSAAGTFTDITKSSTAFADMDGENGPDLIISGENSTGTETTELYINNGSGGFSLDTGTPFEPVKNSAIAVGDVVGNSGLDVLITGTDGSGDPVTKLYANNGTVGNPTFTEVGGTPFEVVDNGSVAIADIDGVDGNDIIISGENSSGEYITKLYINDGSGNFTEVTNLPFDGAFQGNISLADVDSDGLIDVLITGRNNAGINISKLYRNVTDFIEPNITSAPTASVEENVTSSFYTATADKQVTFTLGTSKDEEFFKINGGQLSFLNAADFENPQDANTDNVYLIDLIATDQANNVVTEPVAITVTNVDDVDPTITSGATASVPENTTGTIYTATADEAVTYSFGSSKDEALFTLSTDAISFTSAPDFETPLDANADNEYLIDLIATDNNGNSSTKEVAVTVTDVVEAGPVITSPATATVAENVTGTVYTATADIAATFSLGDSKDEARFSISNGAISFDSAPDFEAPLDTNGDNIYLLDLIATDGDDNSTTKAISITVTDVDEGGPVITSPATATVEENVTGTVYTATADVTATFSLGDSKDEAQFSITNGAISFDSAPDFETPLDANGDNIYLLDLIATDGDENSTTKAISITVTDVDEAGPVITSPATATVEENVTGTVYTATADVTATFSLGDSKDEAQFSISNGVISFDSAPDFETPLDANGDNIYLLDLIATDGDENSTTKAISITVTDVDESGPTITSSASVSVEENVTGTVYTATTDVAASFSLDSNKDGALFNISSDAISFKTAPDFEAPADANADNVYQVDLIATNGEGFSTTKAISITVTNVEEEPLSNSDEILGKIYPNPVQNTLFIQPVNMSKDALIRITDIAGRLQKTINYGGYEQEVDVSDLEAGVYMLKISSNGKQMLLKFIKE</sequence>
<feature type="domain" description="Cadherin" evidence="2">
    <location>
        <begin position="1135"/>
        <end position="1253"/>
    </location>
</feature>
<dbReference type="InterPro" id="IPR026444">
    <property type="entry name" value="Secre_tail"/>
</dbReference>
<dbReference type="Proteomes" id="UP000193804">
    <property type="component" value="Unassembled WGS sequence"/>
</dbReference>
<evidence type="ECO:0000259" key="2">
    <source>
        <dbReference type="PROSITE" id="PS50268"/>
    </source>
</evidence>
<evidence type="ECO:0000256" key="1">
    <source>
        <dbReference type="ARBA" id="ARBA00022729"/>
    </source>
</evidence>
<dbReference type="InterPro" id="IPR013517">
    <property type="entry name" value="FG-GAP"/>
</dbReference>
<dbReference type="PANTHER" id="PTHR44103">
    <property type="entry name" value="PROPROTEIN CONVERTASE P"/>
    <property type="match status" value="1"/>
</dbReference>
<dbReference type="STRING" id="1028.SAMN05661096_02719"/>
<dbReference type="SMART" id="SM00112">
    <property type="entry name" value="CA"/>
    <property type="match status" value="6"/>
</dbReference>
<reference evidence="4" key="1">
    <citation type="submission" date="2017-04" db="EMBL/GenBank/DDBJ databases">
        <authorList>
            <person name="Varghese N."/>
            <person name="Submissions S."/>
        </authorList>
    </citation>
    <scope>NUCLEOTIDE SEQUENCE [LARGE SCALE GENOMIC DNA]</scope>
    <source>
        <strain evidence="4">DSM 4125</strain>
    </source>
</reference>
<dbReference type="PANTHER" id="PTHR44103:SF1">
    <property type="entry name" value="PROPROTEIN CONVERTASE P"/>
    <property type="match status" value="1"/>
</dbReference>